<evidence type="ECO:0000256" key="1">
    <source>
        <dbReference type="SAM" id="Phobius"/>
    </source>
</evidence>
<reference evidence="2" key="1">
    <citation type="submission" date="2018-05" db="EMBL/GenBank/DDBJ databases">
        <authorList>
            <person name="Lanie J.A."/>
            <person name="Ng W.-L."/>
            <person name="Kazmierczak K.M."/>
            <person name="Andrzejewski T.M."/>
            <person name="Davidsen T.M."/>
            <person name="Wayne K.J."/>
            <person name="Tettelin H."/>
            <person name="Glass J.I."/>
            <person name="Rusch D."/>
            <person name="Podicherti R."/>
            <person name="Tsui H.-C.T."/>
            <person name="Winkler M.E."/>
        </authorList>
    </citation>
    <scope>NUCLEOTIDE SEQUENCE</scope>
</reference>
<evidence type="ECO:0000313" key="2">
    <source>
        <dbReference type="EMBL" id="SVB59413.1"/>
    </source>
</evidence>
<feature type="transmembrane region" description="Helical" evidence="1">
    <location>
        <begin position="34"/>
        <end position="53"/>
    </location>
</feature>
<name>A0A382FB45_9ZZZZ</name>
<dbReference type="InterPro" id="IPR046682">
    <property type="entry name" value="DUF6552"/>
</dbReference>
<keyword evidence="1" id="KW-1133">Transmembrane helix</keyword>
<protein>
    <submittedName>
        <fullName evidence="2">Uncharacterized protein</fullName>
    </submittedName>
</protein>
<keyword evidence="1" id="KW-0812">Transmembrane</keyword>
<feature type="transmembrane region" description="Helical" evidence="1">
    <location>
        <begin position="7"/>
        <end position="28"/>
    </location>
</feature>
<gene>
    <name evidence="2" type="ORF">METZ01_LOCUS212267</name>
</gene>
<proteinExistence type="predicted"/>
<accession>A0A382FB45</accession>
<organism evidence="2">
    <name type="scientific">marine metagenome</name>
    <dbReference type="NCBI Taxonomy" id="408172"/>
    <lineage>
        <taxon>unclassified sequences</taxon>
        <taxon>metagenomes</taxon>
        <taxon>ecological metagenomes</taxon>
    </lineage>
</organism>
<keyword evidence="1" id="KW-0472">Membrane</keyword>
<dbReference type="AlphaFoldDB" id="A0A382FB45"/>
<feature type="transmembrane region" description="Helical" evidence="1">
    <location>
        <begin position="58"/>
        <end position="77"/>
    </location>
</feature>
<sequence length="78" mass="8780">MNFHNRDLIWLTKWVSSLVLIAGMALTAGNFYPLNMYMHLTGIIGWLVVALAWHDRSLIMLNGVAAFIFINGIIASLF</sequence>
<dbReference type="EMBL" id="UINC01048640">
    <property type="protein sequence ID" value="SVB59413.1"/>
    <property type="molecule type" value="Genomic_DNA"/>
</dbReference>
<dbReference type="Pfam" id="PF20189">
    <property type="entry name" value="DUF6552"/>
    <property type="match status" value="1"/>
</dbReference>